<evidence type="ECO:0000313" key="2">
    <source>
        <dbReference type="Proteomes" id="UP000186141"/>
    </source>
</evidence>
<evidence type="ECO:0000313" key="1">
    <source>
        <dbReference type="EMBL" id="SIT26237.1"/>
    </source>
</evidence>
<proteinExistence type="predicted"/>
<name>A0A1N7QUX3_9RHOB</name>
<dbReference type="OrthoDB" id="7715662at2"/>
<dbReference type="Proteomes" id="UP000186141">
    <property type="component" value="Unassembled WGS sequence"/>
</dbReference>
<feature type="non-terminal residue" evidence="1">
    <location>
        <position position="1"/>
    </location>
</feature>
<keyword evidence="2" id="KW-1185">Reference proteome</keyword>
<reference evidence="1 2" key="1">
    <citation type="submission" date="2017-01" db="EMBL/GenBank/DDBJ databases">
        <authorList>
            <person name="Mah S.A."/>
            <person name="Swanson W.J."/>
            <person name="Moy G.W."/>
            <person name="Vacquier V.D."/>
        </authorList>
    </citation>
    <scope>NUCLEOTIDE SEQUENCE [LARGE SCALE GENOMIC DNA]</scope>
    <source>
        <strain evidence="1 2">DSM 26375</strain>
    </source>
</reference>
<dbReference type="AlphaFoldDB" id="A0A1N7QUX3"/>
<sequence>VQRPGFDATAAAVTVTDRLRIHTELRVPYDAAHGIGTYPLQRQAEGADALSRVTLSEYIYSGDVIPGVTNARIRDYPDPQVLWLMPDHGICGDMLDLRIFVAHWHARQGRPVAAVRFRVSDGSSTAEQLVSATVFQGYAASGLGCPAFAATLDVSGLADGALVVDAVVYPWVGPAYQLSVHGLTGDADMQARPMTVWKNPPRRYAYVTAAGTSAGSVSPDPALAAAAPFDSYANARAALVAANGDLSGCVLRFGPGAWVLPGGAAIATATAPFTMEPVDPTDRATTLLQPANTSVPTVNLAGKLVLRDLTLHRIAGTSTLLRAANTDTNPLVTERCVFSNGGSGTRELFIRGGMRWWCIDCGMSGDFLNLFGASGTDKRMGVNVFGCQGLGGQLTTNMIACASERGMDFADTSTNRTASSAGAVCAFNHLIKAAGTPRVGASGGFLTGTRRGIALVGNLFEWLSGTGPMVSLFEGGPAGRVVTNVVCQMNASPFGGDSGRCNFLYTFDGTCRMEGQMRFSLWPRWATKTDVFDSDASQTGGWPTAFHTGWQDNLMWEGESAPNAHLGAGSWRREAMERGLVFPPAALDPADLWETVAGLPTPKAASPLPTIEAG</sequence>
<gene>
    <name evidence="1" type="ORF">SAMN05421774_1371</name>
</gene>
<organism evidence="1 2">
    <name type="scientific">Gemmobacter megaterium</name>
    <dbReference type="NCBI Taxonomy" id="1086013"/>
    <lineage>
        <taxon>Bacteria</taxon>
        <taxon>Pseudomonadati</taxon>
        <taxon>Pseudomonadota</taxon>
        <taxon>Alphaproteobacteria</taxon>
        <taxon>Rhodobacterales</taxon>
        <taxon>Paracoccaceae</taxon>
        <taxon>Gemmobacter</taxon>
    </lineage>
</organism>
<protein>
    <submittedName>
        <fullName evidence="1">Uncharacterized protein</fullName>
    </submittedName>
</protein>
<feature type="non-terminal residue" evidence="1">
    <location>
        <position position="614"/>
    </location>
</feature>
<dbReference type="RefSeq" id="WP_076534752.1">
    <property type="nucleotide sequence ID" value="NZ_FTOT01000037.1"/>
</dbReference>
<accession>A0A1N7QUX3</accession>
<dbReference type="EMBL" id="FTOT01000037">
    <property type="protein sequence ID" value="SIT26237.1"/>
    <property type="molecule type" value="Genomic_DNA"/>
</dbReference>